<evidence type="ECO:0000259" key="29">
    <source>
        <dbReference type="Pfam" id="PF17092"/>
    </source>
</evidence>
<evidence type="ECO:0000256" key="7">
    <source>
        <dbReference type="ARBA" id="ARBA00022475"/>
    </source>
</evidence>
<evidence type="ECO:0000313" key="30">
    <source>
        <dbReference type="EMBL" id="PSB91556.1"/>
    </source>
</evidence>
<evidence type="ECO:0000313" key="31">
    <source>
        <dbReference type="Proteomes" id="UP000242660"/>
    </source>
</evidence>
<evidence type="ECO:0000256" key="23">
    <source>
        <dbReference type="ARBA" id="ARBA00034000"/>
    </source>
</evidence>
<evidence type="ECO:0000259" key="28">
    <source>
        <dbReference type="Pfam" id="PF00912"/>
    </source>
</evidence>
<keyword evidence="20" id="KW-0046">Antibiotic resistance</keyword>
<feature type="transmembrane region" description="Helical" evidence="26">
    <location>
        <begin position="27"/>
        <end position="51"/>
    </location>
</feature>
<evidence type="ECO:0000256" key="17">
    <source>
        <dbReference type="ARBA" id="ARBA00022984"/>
    </source>
</evidence>
<evidence type="ECO:0000256" key="2">
    <source>
        <dbReference type="ARBA" id="ARBA00004752"/>
    </source>
</evidence>
<evidence type="ECO:0000256" key="12">
    <source>
        <dbReference type="ARBA" id="ARBA00022679"/>
    </source>
</evidence>
<comment type="subcellular location">
    <subcellularLocation>
        <location evidence="1">Cell inner membrane</location>
        <topology evidence="1">Single-pass type II membrane protein</topology>
    </subcellularLocation>
</comment>
<evidence type="ECO:0000256" key="14">
    <source>
        <dbReference type="ARBA" id="ARBA00022801"/>
    </source>
</evidence>
<comment type="caution">
    <text evidence="30">The sequence shown here is derived from an EMBL/GenBank/DDBJ whole genome shotgun (WGS) entry which is preliminary data.</text>
</comment>
<evidence type="ECO:0000256" key="5">
    <source>
        <dbReference type="ARBA" id="ARBA00012448"/>
    </source>
</evidence>
<keyword evidence="9" id="KW-0121">Carboxypeptidase</keyword>
<dbReference type="InterPro" id="IPR001460">
    <property type="entry name" value="PCN-bd_Tpept"/>
</dbReference>
<comment type="similarity">
    <text evidence="3">In the C-terminal section; belongs to the transpeptidase family.</text>
</comment>
<evidence type="ECO:0000256" key="26">
    <source>
        <dbReference type="SAM" id="Phobius"/>
    </source>
</evidence>
<keyword evidence="17" id="KW-0573">Peptidoglycan synthesis</keyword>
<dbReference type="Gene3D" id="3.40.710.10">
    <property type="entry name" value="DD-peptidase/beta-lactamase superfamily"/>
    <property type="match status" value="2"/>
</dbReference>
<dbReference type="Proteomes" id="UP000242660">
    <property type="component" value="Unassembled WGS sequence"/>
</dbReference>
<comment type="catalytic activity">
    <reaction evidence="25">
        <text>[GlcNAc-(1-&gt;4)-Mur2Ac(oyl-L-Ala-gamma-D-Glu-L-Lys-D-Ala-D-Ala)](n)-di-trans,octa-cis-undecaprenyl diphosphate + beta-D-GlcNAc-(1-&gt;4)-Mur2Ac(oyl-L-Ala-gamma-D-Glu-L-Lys-D-Ala-D-Ala)-di-trans,octa-cis-undecaprenyl diphosphate = [GlcNAc-(1-&gt;4)-Mur2Ac(oyl-L-Ala-gamma-D-Glu-L-Lys-D-Ala-D-Ala)](n+1)-di-trans,octa-cis-undecaprenyl diphosphate + di-trans,octa-cis-undecaprenyl diphosphate + H(+)</text>
        <dbReference type="Rhea" id="RHEA:23708"/>
        <dbReference type="Rhea" id="RHEA-COMP:9602"/>
        <dbReference type="Rhea" id="RHEA-COMP:9603"/>
        <dbReference type="ChEBI" id="CHEBI:15378"/>
        <dbReference type="ChEBI" id="CHEBI:58405"/>
        <dbReference type="ChEBI" id="CHEBI:60033"/>
        <dbReference type="ChEBI" id="CHEBI:78435"/>
        <dbReference type="EC" id="2.4.99.28"/>
    </reaction>
</comment>
<dbReference type="SUPFAM" id="SSF53955">
    <property type="entry name" value="Lysozyme-like"/>
    <property type="match status" value="1"/>
</dbReference>
<dbReference type="InterPro" id="IPR023346">
    <property type="entry name" value="Lysozyme-like_dom_sf"/>
</dbReference>
<evidence type="ECO:0000256" key="16">
    <source>
        <dbReference type="ARBA" id="ARBA00022968"/>
    </source>
</evidence>
<dbReference type="Pfam" id="PF00912">
    <property type="entry name" value="Transgly"/>
    <property type="match status" value="1"/>
</dbReference>
<feature type="domain" description="Glycosyl transferase family 51" evidence="28">
    <location>
        <begin position="81"/>
        <end position="253"/>
    </location>
</feature>
<evidence type="ECO:0000256" key="25">
    <source>
        <dbReference type="ARBA" id="ARBA00049902"/>
    </source>
</evidence>
<evidence type="ECO:0000256" key="6">
    <source>
        <dbReference type="ARBA" id="ARBA00018638"/>
    </source>
</evidence>
<sequence>MTHNPENNIPRDKLHPSSKLYPFWSRIALFSFRVITPILACGILFVGYILIVMTPQLPSLDTIVDYQPKIPLRIYTADDVQIGEFGEEHRNLVRIQDIPEVMKKAVLAIEDDRFYQHGGVDFFGIFRASLMNLMKGGASQGASTITMQVARNFFLSSEKTYLRKIYEVLLAYKIESRLTKDEILELYMNQIYLGERAYGFSSAARIYFGKNLKDITLAEAAMLAGLPKAPSAYNPIVNYNRARVRQTYILKRMLNLGYITKDQYKNANAQKLLIHGIKNQLNVYAGYVSEMVRKLLYAQFKDEIYTRGFNVYTTINSADQEAAYEAIRKGVMSYELRHSYRGPEVSINLPANANEREQLIEDTLIEHPNSGDLISAMVLSASPQQVKVILLNGDHITLTGNSLRFAAAGLSPKAQTKIKIRAGSVIRIIQDSKDSWRIVQMPEIEAAFISLDPKNGAIRSLIGGFDFNRNKFNHVTQAWRQPGSSFKPFIYSSALEKGFSPTTIVNDSPFVLSAAEAGGHHWEPKNYDGRFEGPMSMRVALMRSRNLVSIRILDNITTLYAQQYIGRFGFEAEKHPAYLPMALGAGAVTPLQMASAYAVFANEGFRVEPFIIARITDVNGHTIMEEKPITAGDESIRAISARNAFIMNSMLHDVATRGTATKTNALKRSDLAGKTGTTNDSHDAWFAGYQAQLVGVAWIGFDKPRNLGDRETGGGLALPIWIDYMQKALRGVPEKTPIMPNGLIQTNGDYFYDDCPPGKAIDSIGLAEEISSSNGASPPESIATQERQRILDWFQKTLNGGNP</sequence>
<keyword evidence="18 26" id="KW-1133">Transmembrane helix</keyword>
<dbReference type="InterPro" id="IPR031376">
    <property type="entry name" value="PCB_OB"/>
</dbReference>
<dbReference type="InterPro" id="IPR012338">
    <property type="entry name" value="Beta-lactam/transpept-like"/>
</dbReference>
<evidence type="ECO:0000259" key="27">
    <source>
        <dbReference type="Pfam" id="PF00905"/>
    </source>
</evidence>
<evidence type="ECO:0000256" key="18">
    <source>
        <dbReference type="ARBA" id="ARBA00022989"/>
    </source>
</evidence>
<comment type="similarity">
    <text evidence="4">In the N-terminal section; belongs to the glycosyltransferase 51 family.</text>
</comment>
<keyword evidence="11" id="KW-0328">Glycosyltransferase</keyword>
<evidence type="ECO:0000256" key="24">
    <source>
        <dbReference type="ARBA" id="ARBA00044770"/>
    </source>
</evidence>
<keyword evidence="12" id="KW-0808">Transferase</keyword>
<keyword evidence="13 26" id="KW-0812">Transmembrane</keyword>
<proteinExistence type="inferred from homology"/>
<accession>A0ABX5FCS0</accession>
<evidence type="ECO:0000256" key="15">
    <source>
        <dbReference type="ARBA" id="ARBA00022960"/>
    </source>
</evidence>
<evidence type="ECO:0000256" key="10">
    <source>
        <dbReference type="ARBA" id="ARBA00022670"/>
    </source>
</evidence>
<keyword evidence="19 26" id="KW-0472">Membrane</keyword>
<dbReference type="EC" id="2.4.99.28" evidence="24"/>
<evidence type="ECO:0000256" key="22">
    <source>
        <dbReference type="ARBA" id="ARBA00023316"/>
    </source>
</evidence>
<feature type="domain" description="Penicillin-binding protein OB-like" evidence="29">
    <location>
        <begin position="340"/>
        <end position="444"/>
    </location>
</feature>
<dbReference type="EC" id="3.4.16.4" evidence="5"/>
<comment type="catalytic activity">
    <reaction evidence="23">
        <text>Preferential cleavage: (Ac)2-L-Lys-D-Ala-|-D-Ala. Also transpeptidation of peptidyl-alanyl moieties that are N-acyl substituents of D-alanine.</text>
        <dbReference type="EC" id="3.4.16.4"/>
    </reaction>
</comment>
<evidence type="ECO:0000256" key="4">
    <source>
        <dbReference type="ARBA" id="ARBA00007739"/>
    </source>
</evidence>
<dbReference type="NCBIfam" id="TIGR02074">
    <property type="entry name" value="PBP_1a_fam"/>
    <property type="match status" value="1"/>
</dbReference>
<reference evidence="30 31" key="1">
    <citation type="journal article" date="2017" name="Front. Microbiol.">
        <title>Genome of Ca. Pandoraea novymonadis, an Endosymbiotic Bacterium of the Trypanosomatid Novymonas esmeraldas.</title>
        <authorList>
            <person name="Kostygov A.Y."/>
            <person name="Butenko A."/>
            <person name="Nenarokova A."/>
            <person name="Tashyreva D."/>
            <person name="Flegontov P."/>
            <person name="Lukes J."/>
            <person name="Yurchenko V."/>
        </authorList>
    </citation>
    <scope>NUCLEOTIDE SEQUENCE [LARGE SCALE GENOMIC DNA]</scope>
    <source>
        <strain evidence="30 31">E262</strain>
    </source>
</reference>
<dbReference type="Pfam" id="PF00905">
    <property type="entry name" value="Transpeptidase"/>
    <property type="match status" value="1"/>
</dbReference>
<keyword evidence="21" id="KW-0511">Multifunctional enzyme</keyword>
<keyword evidence="10" id="KW-0645">Protease</keyword>
<dbReference type="Gene3D" id="1.10.3810.10">
    <property type="entry name" value="Biosynthetic peptidoglycan transglycosylase-like"/>
    <property type="match status" value="1"/>
</dbReference>
<protein>
    <recommendedName>
        <fullName evidence="6">Penicillin-binding protein 1A</fullName>
        <ecNumber evidence="24">2.4.99.28</ecNumber>
        <ecNumber evidence="5">3.4.16.4</ecNumber>
    </recommendedName>
</protein>
<evidence type="ECO:0000256" key="3">
    <source>
        <dbReference type="ARBA" id="ARBA00007090"/>
    </source>
</evidence>
<dbReference type="InterPro" id="IPR001264">
    <property type="entry name" value="Glyco_trans_51"/>
</dbReference>
<dbReference type="PANTHER" id="PTHR32282">
    <property type="entry name" value="BINDING PROTEIN TRANSPEPTIDASE, PUTATIVE-RELATED"/>
    <property type="match status" value="1"/>
</dbReference>
<keyword evidence="31" id="KW-1185">Reference proteome</keyword>
<dbReference type="RefSeq" id="WP_106183091.1">
    <property type="nucleotide sequence ID" value="NZ_MUHY01000004.1"/>
</dbReference>
<keyword evidence="7" id="KW-1003">Cell membrane</keyword>
<dbReference type="InterPro" id="IPR036950">
    <property type="entry name" value="PBP_transglycosylase"/>
</dbReference>
<evidence type="ECO:0000256" key="21">
    <source>
        <dbReference type="ARBA" id="ARBA00023268"/>
    </source>
</evidence>
<evidence type="ECO:0000256" key="13">
    <source>
        <dbReference type="ARBA" id="ARBA00022692"/>
    </source>
</evidence>
<comment type="pathway">
    <text evidence="2">Cell wall biogenesis; peptidoglycan biosynthesis.</text>
</comment>
<evidence type="ECO:0000256" key="8">
    <source>
        <dbReference type="ARBA" id="ARBA00022519"/>
    </source>
</evidence>
<keyword evidence="14" id="KW-0378">Hydrolase</keyword>
<dbReference type="InterPro" id="IPR050396">
    <property type="entry name" value="Glycosyltr_51/Transpeptidase"/>
</dbReference>
<evidence type="ECO:0000256" key="11">
    <source>
        <dbReference type="ARBA" id="ARBA00022676"/>
    </source>
</evidence>
<keyword evidence="22" id="KW-0961">Cell wall biogenesis/degradation</keyword>
<dbReference type="Pfam" id="PF17092">
    <property type="entry name" value="PCB_OB"/>
    <property type="match status" value="1"/>
</dbReference>
<feature type="domain" description="Penicillin-binding protein transpeptidase" evidence="27">
    <location>
        <begin position="448"/>
        <end position="691"/>
    </location>
</feature>
<evidence type="ECO:0000256" key="9">
    <source>
        <dbReference type="ARBA" id="ARBA00022645"/>
    </source>
</evidence>
<keyword evidence="8" id="KW-0997">Cell inner membrane</keyword>
<keyword evidence="15" id="KW-0133">Cell shape</keyword>
<evidence type="ECO:0000256" key="1">
    <source>
        <dbReference type="ARBA" id="ARBA00004249"/>
    </source>
</evidence>
<gene>
    <name evidence="30" type="primary">mrcA</name>
    <name evidence="30" type="ORF">BZL35_00953</name>
</gene>
<name>A0ABX5FCS0_9BURK</name>
<evidence type="ECO:0000256" key="20">
    <source>
        <dbReference type="ARBA" id="ARBA00023251"/>
    </source>
</evidence>
<keyword evidence="16" id="KW-0735">Signal-anchor</keyword>
<organism evidence="30 31">
    <name type="scientific">Candidatus Pandoraea novymonadis</name>
    <dbReference type="NCBI Taxonomy" id="1808959"/>
    <lineage>
        <taxon>Bacteria</taxon>
        <taxon>Pseudomonadati</taxon>
        <taxon>Pseudomonadota</taxon>
        <taxon>Betaproteobacteria</taxon>
        <taxon>Burkholderiales</taxon>
        <taxon>Burkholderiaceae</taxon>
        <taxon>Pandoraea</taxon>
    </lineage>
</organism>
<dbReference type="SUPFAM" id="SSF56601">
    <property type="entry name" value="beta-lactamase/transpeptidase-like"/>
    <property type="match status" value="1"/>
</dbReference>
<evidence type="ECO:0000256" key="19">
    <source>
        <dbReference type="ARBA" id="ARBA00023136"/>
    </source>
</evidence>
<dbReference type="EMBL" id="MUHY01000004">
    <property type="protein sequence ID" value="PSB91556.1"/>
    <property type="molecule type" value="Genomic_DNA"/>
</dbReference>
<dbReference type="PANTHER" id="PTHR32282:SF27">
    <property type="entry name" value="PENICILLIN-BINDING PROTEIN 1A"/>
    <property type="match status" value="1"/>
</dbReference>